<accession>A0ABU8XRN7</accession>
<gene>
    <name evidence="3" type="ORF">U1T56_10340</name>
</gene>
<keyword evidence="4" id="KW-1185">Reference proteome</keyword>
<dbReference type="PROSITE" id="PS50405">
    <property type="entry name" value="GST_CTER"/>
    <property type="match status" value="1"/>
</dbReference>
<dbReference type="PANTHER" id="PTHR44051">
    <property type="entry name" value="GLUTATHIONE S-TRANSFERASE-RELATED"/>
    <property type="match status" value="1"/>
</dbReference>
<dbReference type="EMBL" id="JBBLZC010000008">
    <property type="protein sequence ID" value="MEK0083551.1"/>
    <property type="molecule type" value="Genomic_DNA"/>
</dbReference>
<sequence>MITLYYSPNACSMAPHIALEEAGASFEARPVYLRKGQHKEPWYLAINPNGQVPTLVVDGVPLTQNVAILTWIGRAHPEAGLLPSFASPMEEAQFLSLLAWLASSVHPAFGQQFAAPRLIDDATERERFVARARAASEANLARIDRMLAGKEYAFGRFSVADAYLFVFLHWAKNAFAYDLSPYPNYVAHRERLLARPAVQRVLAREQEAMAASDAG</sequence>
<proteinExistence type="predicted"/>
<dbReference type="SFLD" id="SFLDS00019">
    <property type="entry name" value="Glutathione_Transferase_(cytos"/>
    <property type="match status" value="1"/>
</dbReference>
<dbReference type="SUPFAM" id="SSF47616">
    <property type="entry name" value="GST C-terminal domain-like"/>
    <property type="match status" value="1"/>
</dbReference>
<dbReference type="CDD" id="cd03188">
    <property type="entry name" value="GST_C_Beta"/>
    <property type="match status" value="1"/>
</dbReference>
<dbReference type="Proteomes" id="UP001375743">
    <property type="component" value="Unassembled WGS sequence"/>
</dbReference>
<protein>
    <submittedName>
        <fullName evidence="3">Glutathione S-transferase C-terminal domain-containing protein</fullName>
    </submittedName>
</protein>
<comment type="caution">
    <text evidence="3">The sequence shown here is derived from an EMBL/GenBank/DDBJ whole genome shotgun (WGS) entry which is preliminary data.</text>
</comment>
<evidence type="ECO:0000313" key="4">
    <source>
        <dbReference type="Proteomes" id="UP001375743"/>
    </source>
</evidence>
<dbReference type="RefSeq" id="WP_418159398.1">
    <property type="nucleotide sequence ID" value="NZ_JBBLZC010000008.1"/>
</dbReference>
<dbReference type="CDD" id="cd03057">
    <property type="entry name" value="GST_N_Beta"/>
    <property type="match status" value="1"/>
</dbReference>
<evidence type="ECO:0000313" key="3">
    <source>
        <dbReference type="EMBL" id="MEK0083551.1"/>
    </source>
</evidence>
<evidence type="ECO:0000259" key="1">
    <source>
        <dbReference type="PROSITE" id="PS50404"/>
    </source>
</evidence>
<dbReference type="InterPro" id="IPR036282">
    <property type="entry name" value="Glutathione-S-Trfase_C_sf"/>
</dbReference>
<feature type="domain" description="GST N-terminal" evidence="1">
    <location>
        <begin position="1"/>
        <end position="80"/>
    </location>
</feature>
<feature type="domain" description="GST C-terminal" evidence="2">
    <location>
        <begin position="87"/>
        <end position="212"/>
    </location>
</feature>
<evidence type="ECO:0000259" key="2">
    <source>
        <dbReference type="PROSITE" id="PS50405"/>
    </source>
</evidence>
<name>A0ABU8XRN7_9PROT</name>
<dbReference type="InterPro" id="IPR010987">
    <property type="entry name" value="Glutathione-S-Trfase_C-like"/>
</dbReference>
<dbReference type="SUPFAM" id="SSF52833">
    <property type="entry name" value="Thioredoxin-like"/>
    <property type="match status" value="1"/>
</dbReference>
<dbReference type="Pfam" id="PF02798">
    <property type="entry name" value="GST_N"/>
    <property type="match status" value="1"/>
</dbReference>
<reference evidence="3 4" key="1">
    <citation type="submission" date="2024-01" db="EMBL/GenBank/DDBJ databases">
        <title>Multi-omics insights into the function and evolution of sodium benzoate biodegradation pathways in Benzoatithermus flavus gen. nov., sp. nov. from hot spring.</title>
        <authorList>
            <person name="Hu C.-J."/>
            <person name="Li W.-J."/>
        </authorList>
    </citation>
    <scope>NUCLEOTIDE SEQUENCE [LARGE SCALE GENOMIC DNA]</scope>
    <source>
        <strain evidence="3 4">SYSU G07066</strain>
    </source>
</reference>
<dbReference type="PROSITE" id="PS50404">
    <property type="entry name" value="GST_NTER"/>
    <property type="match status" value="1"/>
</dbReference>
<dbReference type="Gene3D" id="3.40.30.10">
    <property type="entry name" value="Glutaredoxin"/>
    <property type="match status" value="1"/>
</dbReference>
<organism evidence="3 4">
    <name type="scientific">Benzoatithermus flavus</name>
    <dbReference type="NCBI Taxonomy" id="3108223"/>
    <lineage>
        <taxon>Bacteria</taxon>
        <taxon>Pseudomonadati</taxon>
        <taxon>Pseudomonadota</taxon>
        <taxon>Alphaproteobacteria</taxon>
        <taxon>Geminicoccales</taxon>
        <taxon>Geminicoccaceae</taxon>
        <taxon>Benzoatithermus</taxon>
    </lineage>
</organism>
<dbReference type="Gene3D" id="1.20.1050.10">
    <property type="match status" value="1"/>
</dbReference>
<dbReference type="InterPro" id="IPR040079">
    <property type="entry name" value="Glutathione_S-Trfase"/>
</dbReference>
<dbReference type="SFLD" id="SFLDG00358">
    <property type="entry name" value="Main_(cytGST)"/>
    <property type="match status" value="1"/>
</dbReference>
<dbReference type="PANTHER" id="PTHR44051:SF8">
    <property type="entry name" value="GLUTATHIONE S-TRANSFERASE GSTA"/>
    <property type="match status" value="1"/>
</dbReference>
<dbReference type="InterPro" id="IPR004045">
    <property type="entry name" value="Glutathione_S-Trfase_N"/>
</dbReference>
<dbReference type="SFLD" id="SFLDG01150">
    <property type="entry name" value="Main.1:_Beta-like"/>
    <property type="match status" value="1"/>
</dbReference>
<dbReference type="Pfam" id="PF13410">
    <property type="entry name" value="GST_C_2"/>
    <property type="match status" value="1"/>
</dbReference>
<dbReference type="InterPro" id="IPR036249">
    <property type="entry name" value="Thioredoxin-like_sf"/>
</dbReference>